<proteinExistence type="predicted"/>
<feature type="chain" id="PRO_5033986513" evidence="2">
    <location>
        <begin position="30"/>
        <end position="478"/>
    </location>
</feature>
<keyword evidence="2" id="KW-0732">Signal</keyword>
<name>A0A8H6HJZ7_9AGAR</name>
<gene>
    <name evidence="3" type="ORF">DFP72DRAFT_1146105</name>
</gene>
<evidence type="ECO:0000256" key="2">
    <source>
        <dbReference type="SAM" id="SignalP"/>
    </source>
</evidence>
<dbReference type="Proteomes" id="UP000521943">
    <property type="component" value="Unassembled WGS sequence"/>
</dbReference>
<feature type="region of interest" description="Disordered" evidence="1">
    <location>
        <begin position="434"/>
        <end position="453"/>
    </location>
</feature>
<sequence>MPPYPWMSLLSNPAATFLALFAIISSAYARYNLKTCWGDPRTNQHCIDRNANGTWCYIPAIAAISSTTKTIYECDQVAEHGSSDFTVVMRTHLKGSNSVAYYSGVGNTFLGGPDWPVPANPGIIRICVSGVGTVDGYGISVCANAVADNDWPINSLYCVVQQIPPGLTDGCWTTPVVTSSSSSLASTPTLSANGGACTRNCYKSNAAEMAPNWIFWTFGLMDHRYTELLHLDTYTLLEVLVKPLDRFCEILPSKRMYLLGAGTLQIVLAALMVEVSARYNLPTCWPSTPDQCIKRNANGTWCYYPSAAPKTWVVPTNCSTEIDGHGASNFITVMQAHLQQHLSVAYYSGVDNQLLGGSDWPVPAVPGIVRLCVSGLAADGRYRTTCTNADSDNTLPPNTVPWCTVTYAQPNIQDGCYPTPPTALAINPEGEVIDTPLSGTGSSRSNGSPRGLSSSTPLSLASLSFTFFTVAASCIPSL</sequence>
<feature type="compositionally biased region" description="Polar residues" evidence="1">
    <location>
        <begin position="437"/>
        <end position="448"/>
    </location>
</feature>
<evidence type="ECO:0000313" key="3">
    <source>
        <dbReference type="EMBL" id="KAF6748434.1"/>
    </source>
</evidence>
<organism evidence="3 4">
    <name type="scientific">Ephemerocybe angulata</name>
    <dbReference type="NCBI Taxonomy" id="980116"/>
    <lineage>
        <taxon>Eukaryota</taxon>
        <taxon>Fungi</taxon>
        <taxon>Dikarya</taxon>
        <taxon>Basidiomycota</taxon>
        <taxon>Agaricomycotina</taxon>
        <taxon>Agaricomycetes</taxon>
        <taxon>Agaricomycetidae</taxon>
        <taxon>Agaricales</taxon>
        <taxon>Agaricineae</taxon>
        <taxon>Psathyrellaceae</taxon>
        <taxon>Ephemerocybe</taxon>
    </lineage>
</organism>
<protein>
    <submittedName>
        <fullName evidence="3">Uncharacterized protein</fullName>
    </submittedName>
</protein>
<dbReference type="EMBL" id="JACGCI010000071">
    <property type="protein sequence ID" value="KAF6748434.1"/>
    <property type="molecule type" value="Genomic_DNA"/>
</dbReference>
<feature type="signal peptide" evidence="2">
    <location>
        <begin position="1"/>
        <end position="29"/>
    </location>
</feature>
<evidence type="ECO:0000313" key="4">
    <source>
        <dbReference type="Proteomes" id="UP000521943"/>
    </source>
</evidence>
<comment type="caution">
    <text evidence="3">The sequence shown here is derived from an EMBL/GenBank/DDBJ whole genome shotgun (WGS) entry which is preliminary data.</text>
</comment>
<dbReference type="AlphaFoldDB" id="A0A8H6HJZ7"/>
<evidence type="ECO:0000256" key="1">
    <source>
        <dbReference type="SAM" id="MobiDB-lite"/>
    </source>
</evidence>
<keyword evidence="4" id="KW-1185">Reference proteome</keyword>
<reference evidence="3 4" key="1">
    <citation type="submission" date="2020-07" db="EMBL/GenBank/DDBJ databases">
        <title>Comparative genomics of pyrophilous fungi reveals a link between fire events and developmental genes.</title>
        <authorList>
            <consortium name="DOE Joint Genome Institute"/>
            <person name="Steindorff A.S."/>
            <person name="Carver A."/>
            <person name="Calhoun S."/>
            <person name="Stillman K."/>
            <person name="Liu H."/>
            <person name="Lipzen A."/>
            <person name="Pangilinan J."/>
            <person name="Labutti K."/>
            <person name="Bruns T.D."/>
            <person name="Grigoriev I.V."/>
        </authorList>
    </citation>
    <scope>NUCLEOTIDE SEQUENCE [LARGE SCALE GENOMIC DNA]</scope>
    <source>
        <strain evidence="3 4">CBS 144469</strain>
    </source>
</reference>
<dbReference type="OrthoDB" id="3058970at2759"/>
<accession>A0A8H6HJZ7</accession>